<dbReference type="SUPFAM" id="SSF52374">
    <property type="entry name" value="Nucleotidylyl transferase"/>
    <property type="match status" value="1"/>
</dbReference>
<dbReference type="InterPro" id="IPR014729">
    <property type="entry name" value="Rossmann-like_a/b/a_fold"/>
</dbReference>
<evidence type="ECO:0000313" key="5">
    <source>
        <dbReference type="Proteomes" id="UP000199766"/>
    </source>
</evidence>
<dbReference type="InterPro" id="IPR050385">
    <property type="entry name" value="Archaeal_FAD_synthase"/>
</dbReference>
<evidence type="ECO:0000256" key="1">
    <source>
        <dbReference type="ARBA" id="ARBA00022679"/>
    </source>
</evidence>
<name>A0A1H9DH88_9BURK</name>
<protein>
    <submittedName>
        <fullName evidence="4">Glycerol-3-phosphate cytidylyltransferase</fullName>
    </submittedName>
</protein>
<accession>A0A1H9DH88</accession>
<evidence type="ECO:0000256" key="2">
    <source>
        <dbReference type="ARBA" id="ARBA00022695"/>
    </source>
</evidence>
<dbReference type="Gene3D" id="3.40.50.620">
    <property type="entry name" value="HUPs"/>
    <property type="match status" value="1"/>
</dbReference>
<dbReference type="Proteomes" id="UP000199766">
    <property type="component" value="Unassembled WGS sequence"/>
</dbReference>
<sequence>MLSPLAQTDLRNDPHYSSHTARVVGGTIGAFDLFHVGHLRFLTAARQHCSHLKVGIGSDRLLPLSKGRVPVCSETHRMEIVLGLRCVDDACIFDVGLDQTDAAARWLIDWGVNTVFVSSDWIDTSRWQRLAPLLANSGIACQALPYTQGISSTALRQKMAQGGQ</sequence>
<dbReference type="GO" id="GO:0016779">
    <property type="term" value="F:nucleotidyltransferase activity"/>
    <property type="evidence" value="ECO:0007669"/>
    <property type="project" value="UniProtKB-KW"/>
</dbReference>
<dbReference type="RefSeq" id="WP_091450965.1">
    <property type="nucleotide sequence ID" value="NZ_FOGD01000001.1"/>
</dbReference>
<organism evidence="4 5">
    <name type="scientific">Giesbergeria anulus</name>
    <dbReference type="NCBI Taxonomy" id="180197"/>
    <lineage>
        <taxon>Bacteria</taxon>
        <taxon>Pseudomonadati</taxon>
        <taxon>Pseudomonadota</taxon>
        <taxon>Betaproteobacteria</taxon>
        <taxon>Burkholderiales</taxon>
        <taxon>Comamonadaceae</taxon>
        <taxon>Giesbergeria</taxon>
    </lineage>
</organism>
<dbReference type="PANTHER" id="PTHR43793:SF1">
    <property type="entry name" value="FAD SYNTHASE"/>
    <property type="match status" value="1"/>
</dbReference>
<dbReference type="OrthoDB" id="9802794at2"/>
<evidence type="ECO:0000259" key="3">
    <source>
        <dbReference type="Pfam" id="PF01467"/>
    </source>
</evidence>
<reference evidence="4 5" key="1">
    <citation type="submission" date="2016-10" db="EMBL/GenBank/DDBJ databases">
        <authorList>
            <person name="de Groot N.N."/>
        </authorList>
    </citation>
    <scope>NUCLEOTIDE SEQUENCE [LARGE SCALE GENOMIC DNA]</scope>
    <source>
        <strain evidence="4 5">ATCC 35958</strain>
    </source>
</reference>
<keyword evidence="2 4" id="KW-0548">Nucleotidyltransferase</keyword>
<dbReference type="EMBL" id="FOGD01000001">
    <property type="protein sequence ID" value="SEQ12846.1"/>
    <property type="molecule type" value="Genomic_DNA"/>
</dbReference>
<keyword evidence="1 4" id="KW-0808">Transferase</keyword>
<dbReference type="STRING" id="180197.SAMN02982919_00038"/>
<keyword evidence="5" id="KW-1185">Reference proteome</keyword>
<dbReference type="AlphaFoldDB" id="A0A1H9DH88"/>
<gene>
    <name evidence="4" type="ORF">SAMN02982919_00038</name>
</gene>
<dbReference type="InterPro" id="IPR004821">
    <property type="entry name" value="Cyt_trans-like"/>
</dbReference>
<dbReference type="PANTHER" id="PTHR43793">
    <property type="entry name" value="FAD SYNTHASE"/>
    <property type="match status" value="1"/>
</dbReference>
<feature type="domain" description="Cytidyltransferase-like" evidence="3">
    <location>
        <begin position="28"/>
        <end position="158"/>
    </location>
</feature>
<dbReference type="Pfam" id="PF01467">
    <property type="entry name" value="CTP_transf_like"/>
    <property type="match status" value="1"/>
</dbReference>
<evidence type="ECO:0000313" key="4">
    <source>
        <dbReference type="EMBL" id="SEQ12846.1"/>
    </source>
</evidence>
<dbReference type="NCBIfam" id="TIGR00125">
    <property type="entry name" value="cyt_tran_rel"/>
    <property type="match status" value="1"/>
</dbReference>
<proteinExistence type="predicted"/>